<name>A0A3G9IEY2_9ACTN</name>
<dbReference type="AlphaFoldDB" id="A0A3G9IEY2"/>
<evidence type="ECO:0000313" key="2">
    <source>
        <dbReference type="EMBL" id="BBH16852.1"/>
    </source>
</evidence>
<dbReference type="EMBL" id="AP019307">
    <property type="protein sequence ID" value="BBH16852.1"/>
    <property type="molecule type" value="Genomic_DNA"/>
</dbReference>
<dbReference type="KEGG" id="nbe:Back2_11390"/>
<keyword evidence="1" id="KW-1133">Transmembrane helix</keyword>
<feature type="transmembrane region" description="Helical" evidence="1">
    <location>
        <begin position="6"/>
        <end position="28"/>
    </location>
</feature>
<organism evidence="2 3">
    <name type="scientific">Nocardioides baekrokdamisoli</name>
    <dbReference type="NCBI Taxonomy" id="1804624"/>
    <lineage>
        <taxon>Bacteria</taxon>
        <taxon>Bacillati</taxon>
        <taxon>Actinomycetota</taxon>
        <taxon>Actinomycetes</taxon>
        <taxon>Propionibacteriales</taxon>
        <taxon>Nocardioidaceae</taxon>
        <taxon>Nocardioides</taxon>
    </lineage>
</organism>
<dbReference type="RefSeq" id="WP_125567556.1">
    <property type="nucleotide sequence ID" value="NZ_AP019307.1"/>
</dbReference>
<keyword evidence="3" id="KW-1185">Reference proteome</keyword>
<dbReference type="Proteomes" id="UP000271573">
    <property type="component" value="Chromosome"/>
</dbReference>
<proteinExistence type="predicted"/>
<gene>
    <name evidence="2" type="ORF">Back2_11390</name>
</gene>
<accession>A0A3G9IEY2</accession>
<sequence length="65" mass="6716">MTFMFWLFFAMLTPVWIPVIATVGGGIADAVQRRRGTHAPTGAAAIVAQLQTKAGTAAISDAVAA</sequence>
<reference evidence="2 3" key="1">
    <citation type="submission" date="2018-11" db="EMBL/GenBank/DDBJ databases">
        <title>Complete genome sequence of Nocardioides baekrokdamisoli strain KCTC 39748.</title>
        <authorList>
            <person name="Kang S.W."/>
            <person name="Lee K.C."/>
            <person name="Kim K.K."/>
            <person name="Kim J.S."/>
            <person name="Kim D.S."/>
            <person name="Ko S.H."/>
            <person name="Yang S.H."/>
            <person name="Shin Y.K."/>
            <person name="Lee J.S."/>
        </authorList>
    </citation>
    <scope>NUCLEOTIDE SEQUENCE [LARGE SCALE GENOMIC DNA]</scope>
    <source>
        <strain evidence="2 3">KCTC 39748</strain>
    </source>
</reference>
<evidence type="ECO:0000313" key="3">
    <source>
        <dbReference type="Proteomes" id="UP000271573"/>
    </source>
</evidence>
<evidence type="ECO:0000256" key="1">
    <source>
        <dbReference type="SAM" id="Phobius"/>
    </source>
</evidence>
<keyword evidence="1" id="KW-0472">Membrane</keyword>
<protein>
    <submittedName>
        <fullName evidence="2">Uncharacterized protein</fullName>
    </submittedName>
</protein>
<keyword evidence="1" id="KW-0812">Transmembrane</keyword>